<comment type="caution">
    <text evidence="1">The sequence shown here is derived from an EMBL/GenBank/DDBJ whole genome shotgun (WGS) entry which is preliminary data.</text>
</comment>
<sequence length="224" mass="25515">MADKAGAYGTKAGDTDFRKKWDKEEYAERARKKDDEERERMQENEERMKQGKKPRKGQKEDLPKPTELMKRREGSLELDKNLNKTMVVQNPGGRGPGQPGFFCETCGRNYKDSVGYLDHINSRAHLRKLGQTTRVERSTLEQVRARIAYLREKTKEASNAKSFDFDQRLADVKAKEAARRAEKKAQKQAQKEEARFALAKDSAMGGDDEMAKLMGFGGFGSTKK</sequence>
<name>A0ACB8B3M1_9AGAM</name>
<protein>
    <submittedName>
        <fullName evidence="1">Uncharacterized protein</fullName>
    </submittedName>
</protein>
<evidence type="ECO:0000313" key="1">
    <source>
        <dbReference type="EMBL" id="KAH7919322.1"/>
    </source>
</evidence>
<dbReference type="EMBL" id="MU266671">
    <property type="protein sequence ID" value="KAH7919322.1"/>
    <property type="molecule type" value="Genomic_DNA"/>
</dbReference>
<keyword evidence="2" id="KW-1185">Reference proteome</keyword>
<proteinExistence type="predicted"/>
<dbReference type="Proteomes" id="UP000790709">
    <property type="component" value="Unassembled WGS sequence"/>
</dbReference>
<evidence type="ECO:0000313" key="2">
    <source>
        <dbReference type="Proteomes" id="UP000790709"/>
    </source>
</evidence>
<organism evidence="1 2">
    <name type="scientific">Leucogyrophana mollusca</name>
    <dbReference type="NCBI Taxonomy" id="85980"/>
    <lineage>
        <taxon>Eukaryota</taxon>
        <taxon>Fungi</taxon>
        <taxon>Dikarya</taxon>
        <taxon>Basidiomycota</taxon>
        <taxon>Agaricomycotina</taxon>
        <taxon>Agaricomycetes</taxon>
        <taxon>Agaricomycetidae</taxon>
        <taxon>Boletales</taxon>
        <taxon>Boletales incertae sedis</taxon>
        <taxon>Leucogyrophana</taxon>
    </lineage>
</organism>
<reference evidence="1" key="1">
    <citation type="journal article" date="2021" name="New Phytol.">
        <title>Evolutionary innovations through gain and loss of genes in the ectomycorrhizal Boletales.</title>
        <authorList>
            <person name="Wu G."/>
            <person name="Miyauchi S."/>
            <person name="Morin E."/>
            <person name="Kuo A."/>
            <person name="Drula E."/>
            <person name="Varga T."/>
            <person name="Kohler A."/>
            <person name="Feng B."/>
            <person name="Cao Y."/>
            <person name="Lipzen A."/>
            <person name="Daum C."/>
            <person name="Hundley H."/>
            <person name="Pangilinan J."/>
            <person name="Johnson J."/>
            <person name="Barry K."/>
            <person name="LaButti K."/>
            <person name="Ng V."/>
            <person name="Ahrendt S."/>
            <person name="Min B."/>
            <person name="Choi I.G."/>
            <person name="Park H."/>
            <person name="Plett J.M."/>
            <person name="Magnuson J."/>
            <person name="Spatafora J.W."/>
            <person name="Nagy L.G."/>
            <person name="Henrissat B."/>
            <person name="Grigoriev I.V."/>
            <person name="Yang Z.L."/>
            <person name="Xu J."/>
            <person name="Martin F.M."/>
        </authorList>
    </citation>
    <scope>NUCLEOTIDE SEQUENCE</scope>
    <source>
        <strain evidence="1">KUC20120723A-06</strain>
    </source>
</reference>
<gene>
    <name evidence="1" type="ORF">BV22DRAFT_1199548</name>
</gene>
<accession>A0ACB8B3M1</accession>